<dbReference type="EMBL" id="NEVP01000004">
    <property type="protein sequence ID" value="OZI53647.1"/>
    <property type="molecule type" value="Genomic_DNA"/>
</dbReference>
<comment type="similarity">
    <text evidence="1">Belongs to the UPF0065 (bug) family.</text>
</comment>
<evidence type="ECO:0008006" key="4">
    <source>
        <dbReference type="Google" id="ProtNLM"/>
    </source>
</evidence>
<name>A0A261TWK4_9BORD</name>
<dbReference type="Pfam" id="PF03401">
    <property type="entry name" value="TctC"/>
    <property type="match status" value="1"/>
</dbReference>
<dbReference type="PANTHER" id="PTHR42928:SF5">
    <property type="entry name" value="BLR1237 PROTEIN"/>
    <property type="match status" value="1"/>
</dbReference>
<dbReference type="Proteomes" id="UP000216913">
    <property type="component" value="Unassembled WGS sequence"/>
</dbReference>
<proteinExistence type="inferred from homology"/>
<dbReference type="SUPFAM" id="SSF53850">
    <property type="entry name" value="Periplasmic binding protein-like II"/>
    <property type="match status" value="1"/>
</dbReference>
<reference evidence="2 3" key="1">
    <citation type="submission" date="2017-05" db="EMBL/GenBank/DDBJ databases">
        <title>Complete and WGS of Bordetella genogroups.</title>
        <authorList>
            <person name="Spilker T."/>
            <person name="LiPuma J."/>
        </authorList>
    </citation>
    <scope>NUCLEOTIDE SEQUENCE [LARGE SCALE GENOMIC DNA]</scope>
    <source>
        <strain evidence="2 3">AU10456</strain>
    </source>
</reference>
<dbReference type="Gene3D" id="3.40.190.10">
    <property type="entry name" value="Periplasmic binding protein-like II"/>
    <property type="match status" value="1"/>
</dbReference>
<sequence length="331" mass="34766">MNVGKWQRTLGGAGVTLALLATGQVTMAEEYPGSQPVRLIVGSTPGGGGDSVARLVAESFGKHLGASVTVENRPGAGGNIATTMVARSNPDGHTLYFAYPSLVINPAIMPSMPFDTKKELRSIGKIGNNQSVLLARPGLPIQNFKEFLKETKANPGKYSFAGLQSSSQYIAGLLLAQQFGLDLLNVPYKGNAGAMNDLIGGQVDFIFNTVGVSQPFVEKGTLKALAVAGKNRTALFPDVPTISEASGQDFVAEGWYAIVVPVGTPDAIVDKASEALKAALVEPTVVQKLTALGVDVDYQTPKQFDAFVATEVDRWSEVAQRVNLSGQGAAK</sequence>
<dbReference type="OrthoDB" id="8678477at2"/>
<evidence type="ECO:0000313" key="3">
    <source>
        <dbReference type="Proteomes" id="UP000216913"/>
    </source>
</evidence>
<protein>
    <recommendedName>
        <fullName evidence="4">ABC transporter substrate-binding protein</fullName>
    </recommendedName>
</protein>
<dbReference type="InterPro" id="IPR042100">
    <property type="entry name" value="Bug_dom1"/>
</dbReference>
<dbReference type="PIRSF" id="PIRSF017082">
    <property type="entry name" value="YflP"/>
    <property type="match status" value="1"/>
</dbReference>
<accession>A0A261TWK4</accession>
<evidence type="ECO:0000256" key="1">
    <source>
        <dbReference type="ARBA" id="ARBA00006987"/>
    </source>
</evidence>
<keyword evidence="3" id="KW-1185">Reference proteome</keyword>
<comment type="caution">
    <text evidence="2">The sequence shown here is derived from an EMBL/GenBank/DDBJ whole genome shotgun (WGS) entry which is preliminary data.</text>
</comment>
<dbReference type="AlphaFoldDB" id="A0A261TWK4"/>
<dbReference type="CDD" id="cd13578">
    <property type="entry name" value="PBP2_Bug27"/>
    <property type="match status" value="1"/>
</dbReference>
<evidence type="ECO:0000313" key="2">
    <source>
        <dbReference type="EMBL" id="OZI53647.1"/>
    </source>
</evidence>
<organism evidence="2 3">
    <name type="scientific">Bordetella genomosp. 5</name>
    <dbReference type="NCBI Taxonomy" id="1395608"/>
    <lineage>
        <taxon>Bacteria</taxon>
        <taxon>Pseudomonadati</taxon>
        <taxon>Pseudomonadota</taxon>
        <taxon>Betaproteobacteria</taxon>
        <taxon>Burkholderiales</taxon>
        <taxon>Alcaligenaceae</taxon>
        <taxon>Bordetella</taxon>
    </lineage>
</organism>
<gene>
    <name evidence="2" type="ORF">CAL25_06645</name>
</gene>
<dbReference type="RefSeq" id="WP_094799152.1">
    <property type="nucleotide sequence ID" value="NZ_NEVP01000004.1"/>
</dbReference>
<dbReference type="PANTHER" id="PTHR42928">
    <property type="entry name" value="TRICARBOXYLATE-BINDING PROTEIN"/>
    <property type="match status" value="1"/>
</dbReference>
<dbReference type="Gene3D" id="3.40.190.150">
    <property type="entry name" value="Bordetella uptake gene, domain 1"/>
    <property type="match status" value="1"/>
</dbReference>
<dbReference type="InterPro" id="IPR005064">
    <property type="entry name" value="BUG"/>
</dbReference>